<evidence type="ECO:0000256" key="9">
    <source>
        <dbReference type="ARBA" id="ARBA00022801"/>
    </source>
</evidence>
<dbReference type="AlphaFoldDB" id="A0A7V5UEK4"/>
<evidence type="ECO:0000256" key="4">
    <source>
        <dbReference type="ARBA" id="ARBA00012564"/>
    </source>
</evidence>
<dbReference type="PANTHER" id="PTHR11533">
    <property type="entry name" value="PROTEASE M1 ZINC METALLOPROTEASE"/>
    <property type="match status" value="1"/>
</dbReference>
<keyword evidence="10" id="KW-0862">Zinc</keyword>
<keyword evidence="8" id="KW-0479">Metal-binding</keyword>
<evidence type="ECO:0000256" key="2">
    <source>
        <dbReference type="ARBA" id="ARBA00001947"/>
    </source>
</evidence>
<dbReference type="PRINTS" id="PR00756">
    <property type="entry name" value="ALADIPTASE"/>
</dbReference>
<comment type="similarity">
    <text evidence="3">Belongs to the peptidase M1 family.</text>
</comment>
<evidence type="ECO:0000259" key="14">
    <source>
        <dbReference type="Pfam" id="PF17900"/>
    </source>
</evidence>
<dbReference type="Pfam" id="PF17900">
    <property type="entry name" value="Peptidase_M1_N"/>
    <property type="match status" value="1"/>
</dbReference>
<dbReference type="GO" id="GO:0043171">
    <property type="term" value="P:peptide catabolic process"/>
    <property type="evidence" value="ECO:0007669"/>
    <property type="project" value="TreeGrafter"/>
</dbReference>
<dbReference type="GO" id="GO:0016020">
    <property type="term" value="C:membrane"/>
    <property type="evidence" value="ECO:0007669"/>
    <property type="project" value="TreeGrafter"/>
</dbReference>
<dbReference type="CDD" id="cd09603">
    <property type="entry name" value="M1_APN_like"/>
    <property type="match status" value="1"/>
</dbReference>
<evidence type="ECO:0000256" key="10">
    <source>
        <dbReference type="ARBA" id="ARBA00022833"/>
    </source>
</evidence>
<dbReference type="GO" id="GO:0006508">
    <property type="term" value="P:proteolysis"/>
    <property type="evidence" value="ECO:0007669"/>
    <property type="project" value="UniProtKB-KW"/>
</dbReference>
<dbReference type="Gene3D" id="1.10.390.10">
    <property type="entry name" value="Neutral Protease Domain 2"/>
    <property type="match status" value="1"/>
</dbReference>
<proteinExistence type="inferred from homology"/>
<dbReference type="GO" id="GO:0005615">
    <property type="term" value="C:extracellular space"/>
    <property type="evidence" value="ECO:0007669"/>
    <property type="project" value="TreeGrafter"/>
</dbReference>
<evidence type="ECO:0000256" key="1">
    <source>
        <dbReference type="ARBA" id="ARBA00000098"/>
    </source>
</evidence>
<dbReference type="GO" id="GO:0008270">
    <property type="term" value="F:zinc ion binding"/>
    <property type="evidence" value="ECO:0007669"/>
    <property type="project" value="InterPro"/>
</dbReference>
<comment type="caution">
    <text evidence="15">The sequence shown here is derived from an EMBL/GenBank/DDBJ whole genome shotgun (WGS) entry which is preliminary data.</text>
</comment>
<keyword evidence="9" id="KW-0378">Hydrolase</keyword>
<evidence type="ECO:0000256" key="8">
    <source>
        <dbReference type="ARBA" id="ARBA00022723"/>
    </source>
</evidence>
<feature type="domain" description="Aminopeptidase N-like N-terminal" evidence="14">
    <location>
        <begin position="63"/>
        <end position="237"/>
    </location>
</feature>
<dbReference type="GO" id="GO:0005737">
    <property type="term" value="C:cytoplasm"/>
    <property type="evidence" value="ECO:0007669"/>
    <property type="project" value="TreeGrafter"/>
</dbReference>
<dbReference type="GO" id="GO:0070006">
    <property type="term" value="F:metalloaminopeptidase activity"/>
    <property type="evidence" value="ECO:0007669"/>
    <property type="project" value="TreeGrafter"/>
</dbReference>
<dbReference type="InterPro" id="IPR050344">
    <property type="entry name" value="Peptidase_M1_aminopeptidases"/>
</dbReference>
<dbReference type="SUPFAM" id="SSF63737">
    <property type="entry name" value="Leukotriene A4 hydrolase N-terminal domain"/>
    <property type="match status" value="1"/>
</dbReference>
<dbReference type="InterPro" id="IPR026444">
    <property type="entry name" value="Secre_tail"/>
</dbReference>
<dbReference type="Gene3D" id="2.60.40.1730">
    <property type="entry name" value="tricorn interacting facor f3 domain"/>
    <property type="match status" value="1"/>
</dbReference>
<feature type="signal peptide" evidence="12">
    <location>
        <begin position="1"/>
        <end position="22"/>
    </location>
</feature>
<keyword evidence="7" id="KW-0645">Protease</keyword>
<evidence type="ECO:0000256" key="3">
    <source>
        <dbReference type="ARBA" id="ARBA00010136"/>
    </source>
</evidence>
<dbReference type="GO" id="GO:0016285">
    <property type="term" value="F:alanyl aminopeptidase activity"/>
    <property type="evidence" value="ECO:0007669"/>
    <property type="project" value="UniProtKB-EC"/>
</dbReference>
<evidence type="ECO:0000256" key="12">
    <source>
        <dbReference type="SAM" id="SignalP"/>
    </source>
</evidence>
<dbReference type="Pfam" id="PF01433">
    <property type="entry name" value="Peptidase_M1"/>
    <property type="match status" value="1"/>
</dbReference>
<protein>
    <recommendedName>
        <fullName evidence="5">Aminopeptidase N</fullName>
        <ecNumber evidence="4">3.4.11.2</ecNumber>
    </recommendedName>
</protein>
<name>A0A7V5UEK4_CALAY</name>
<comment type="cofactor">
    <cofactor evidence="2">
        <name>Zn(2+)</name>
        <dbReference type="ChEBI" id="CHEBI:29105"/>
    </cofactor>
</comment>
<dbReference type="Proteomes" id="UP000886124">
    <property type="component" value="Unassembled WGS sequence"/>
</dbReference>
<dbReference type="PANTHER" id="PTHR11533:SF174">
    <property type="entry name" value="PUROMYCIN-SENSITIVE AMINOPEPTIDASE-RELATED"/>
    <property type="match status" value="1"/>
</dbReference>
<dbReference type="EMBL" id="DROD01000260">
    <property type="protein sequence ID" value="HHJ52319.1"/>
    <property type="molecule type" value="Genomic_DNA"/>
</dbReference>
<comment type="catalytic activity">
    <reaction evidence="1">
        <text>Release of an N-terminal amino acid, Xaa-|-Yaa- from a peptide, amide or arylamide. Xaa is preferably Ala, but may be most amino acids including Pro (slow action). When a terminal hydrophobic residue is followed by a prolyl residue, the two may be released as an intact Xaa-Pro dipeptide.</text>
        <dbReference type="EC" id="3.4.11.2"/>
    </reaction>
</comment>
<keyword evidence="11" id="KW-0482">Metalloprotease</keyword>
<organism evidence="15">
    <name type="scientific">Caldithrix abyssi</name>
    <dbReference type="NCBI Taxonomy" id="187145"/>
    <lineage>
        <taxon>Bacteria</taxon>
        <taxon>Pseudomonadati</taxon>
        <taxon>Calditrichota</taxon>
        <taxon>Calditrichia</taxon>
        <taxon>Calditrichales</taxon>
        <taxon>Calditrichaceae</taxon>
        <taxon>Caldithrix</taxon>
    </lineage>
</organism>
<dbReference type="InterPro" id="IPR045357">
    <property type="entry name" value="Aminopeptidase_N-like_N"/>
</dbReference>
<dbReference type="GO" id="GO:0042277">
    <property type="term" value="F:peptide binding"/>
    <property type="evidence" value="ECO:0007669"/>
    <property type="project" value="TreeGrafter"/>
</dbReference>
<keyword evidence="6" id="KW-0031">Aminopeptidase</keyword>
<evidence type="ECO:0000256" key="6">
    <source>
        <dbReference type="ARBA" id="ARBA00022438"/>
    </source>
</evidence>
<feature type="domain" description="Peptidase M1 membrane alanine aminopeptidase" evidence="13">
    <location>
        <begin position="319"/>
        <end position="476"/>
    </location>
</feature>
<evidence type="ECO:0000259" key="13">
    <source>
        <dbReference type="Pfam" id="PF01433"/>
    </source>
</evidence>
<dbReference type="InterPro" id="IPR001930">
    <property type="entry name" value="Peptidase_M1"/>
</dbReference>
<dbReference type="Gene3D" id="2.60.40.4070">
    <property type="match status" value="1"/>
</dbReference>
<accession>A0A7V5UEK4</accession>
<dbReference type="InterPro" id="IPR014782">
    <property type="entry name" value="Peptidase_M1_dom"/>
</dbReference>
<feature type="chain" id="PRO_5031166146" description="Aminopeptidase N" evidence="12">
    <location>
        <begin position="23"/>
        <end position="672"/>
    </location>
</feature>
<sequence>MARHFNLFFVLLVWCFASLSHAQQNPQKEAQEFLLRHKQRLFEQFRRLQAERAVTDYGAIDARYYELRIAIDYTAKQISGSVRARFTATRDSLRRFALDLDDHLTVDSLLGAVKSYNHRNNVLNIELDSAQPAGRDFEVRIFYHGHPRDGGYAYFRFDEFPEDGSPHVWTLSEPYGASYWWPCKDTPRDKADSADIYVTVPVGDLVGSNGLLRSVTPNGDSTQTFHWQERYPIATYLISLATGPYAHFQDYYHYGANDSMLLDYYVYPRELGKARHAFQEVPDYLTVLSERFGPYPFLKEKYGMAQFAWGGAMEHQTLTSTTRVAAWWRFVFVHELAHQWFGDAVTCASWQDIWLNEGFATYAEALYAEQRGFGDYPPGPEAYHQYMATKYYTEEKTIWVTDTSDVWNVFDKVVYHKGAWLLHMLRHVIGDSAFFTSLKQYVTDPRWAYGSVRTENFRSVCERVSGKDLQAFFDQWLFYPFYPIYNYQWEITDQRGGNFRVRLTIEQTQTQTIYRMPIDVTVYFVDGSDSTFTIENEQASQEYTLSVHRLPVEIALDKDNWILKEAYGSYASAQAAAITFHTIYPNPFRDRVTILLTNWGYGQQELQIVDILGKEVRRLKADDHSRNFYIYHWDGKTSAGRRAAPGIYFIRPYPYLAGVSEKIRNRKILLLH</sequence>
<evidence type="ECO:0000313" key="15">
    <source>
        <dbReference type="EMBL" id="HHJ52319.1"/>
    </source>
</evidence>
<evidence type="ECO:0000256" key="7">
    <source>
        <dbReference type="ARBA" id="ARBA00022670"/>
    </source>
</evidence>
<dbReference type="SUPFAM" id="SSF55486">
    <property type="entry name" value="Metalloproteases ('zincins'), catalytic domain"/>
    <property type="match status" value="1"/>
</dbReference>
<evidence type="ECO:0000256" key="5">
    <source>
        <dbReference type="ARBA" id="ARBA00015611"/>
    </source>
</evidence>
<dbReference type="NCBIfam" id="TIGR04183">
    <property type="entry name" value="Por_Secre_tail"/>
    <property type="match status" value="1"/>
</dbReference>
<reference evidence="15" key="1">
    <citation type="journal article" date="2020" name="mSystems">
        <title>Genome- and Community-Level Interaction Insights into Carbon Utilization and Element Cycling Functions of Hydrothermarchaeota in Hydrothermal Sediment.</title>
        <authorList>
            <person name="Zhou Z."/>
            <person name="Liu Y."/>
            <person name="Xu W."/>
            <person name="Pan J."/>
            <person name="Luo Z.H."/>
            <person name="Li M."/>
        </authorList>
    </citation>
    <scope>NUCLEOTIDE SEQUENCE [LARGE SCALE GENOMIC DNA]</scope>
    <source>
        <strain evidence="15">HyVt-527</strain>
    </source>
</reference>
<dbReference type="EC" id="3.4.11.2" evidence="4"/>
<gene>
    <name evidence="15" type="ORF">ENJ89_03920</name>
</gene>
<evidence type="ECO:0000256" key="11">
    <source>
        <dbReference type="ARBA" id="ARBA00023049"/>
    </source>
</evidence>
<dbReference type="InterPro" id="IPR042097">
    <property type="entry name" value="Aminopeptidase_N-like_N_sf"/>
</dbReference>
<keyword evidence="12" id="KW-0732">Signal</keyword>
<dbReference type="InterPro" id="IPR027268">
    <property type="entry name" value="Peptidase_M4/M1_CTD_sf"/>
</dbReference>